<keyword evidence="5" id="KW-1185">Reference proteome</keyword>
<feature type="DNA-binding region" description="H-T-H motif" evidence="2">
    <location>
        <begin position="38"/>
        <end position="57"/>
    </location>
</feature>
<gene>
    <name evidence="4" type="ORF">GCM10009843_34960</name>
</gene>
<evidence type="ECO:0000256" key="1">
    <source>
        <dbReference type="ARBA" id="ARBA00023125"/>
    </source>
</evidence>
<dbReference type="PROSITE" id="PS50977">
    <property type="entry name" value="HTH_TETR_2"/>
    <property type="match status" value="1"/>
</dbReference>
<accession>A0ABN2YU64</accession>
<dbReference type="InterPro" id="IPR050109">
    <property type="entry name" value="HTH-type_TetR-like_transc_reg"/>
</dbReference>
<dbReference type="InterPro" id="IPR009057">
    <property type="entry name" value="Homeodomain-like_sf"/>
</dbReference>
<dbReference type="PRINTS" id="PR00455">
    <property type="entry name" value="HTHTETR"/>
</dbReference>
<protein>
    <submittedName>
        <fullName evidence="4">TetR family transcriptional regulator</fullName>
    </submittedName>
</protein>
<evidence type="ECO:0000313" key="5">
    <source>
        <dbReference type="Proteomes" id="UP001500575"/>
    </source>
</evidence>
<dbReference type="Gene3D" id="1.10.10.60">
    <property type="entry name" value="Homeodomain-like"/>
    <property type="match status" value="1"/>
</dbReference>
<dbReference type="PANTHER" id="PTHR30055:SF235">
    <property type="entry name" value="TRANSCRIPTIONAL REGULATORY PROTEIN"/>
    <property type="match status" value="1"/>
</dbReference>
<dbReference type="Gene3D" id="1.10.357.10">
    <property type="entry name" value="Tetracycline Repressor, domain 2"/>
    <property type="match status" value="1"/>
</dbReference>
<proteinExistence type="predicted"/>
<reference evidence="4 5" key="1">
    <citation type="journal article" date="2019" name="Int. J. Syst. Evol. Microbiol.">
        <title>The Global Catalogue of Microorganisms (GCM) 10K type strain sequencing project: providing services to taxonomists for standard genome sequencing and annotation.</title>
        <authorList>
            <consortium name="The Broad Institute Genomics Platform"/>
            <consortium name="The Broad Institute Genome Sequencing Center for Infectious Disease"/>
            <person name="Wu L."/>
            <person name="Ma J."/>
        </authorList>
    </citation>
    <scope>NUCLEOTIDE SEQUENCE [LARGE SCALE GENOMIC DNA]</scope>
    <source>
        <strain evidence="4 5">JCM 16021</strain>
    </source>
</reference>
<dbReference type="SUPFAM" id="SSF48498">
    <property type="entry name" value="Tetracyclin repressor-like, C-terminal domain"/>
    <property type="match status" value="1"/>
</dbReference>
<dbReference type="InterPro" id="IPR041678">
    <property type="entry name" value="TetR_C_16"/>
</dbReference>
<evidence type="ECO:0000256" key="2">
    <source>
        <dbReference type="PROSITE-ProRule" id="PRU00335"/>
    </source>
</evidence>
<keyword evidence="1 2" id="KW-0238">DNA-binding</keyword>
<name>A0ABN2YU64_9ACTN</name>
<organism evidence="4 5">
    <name type="scientific">Nocardioides bigeumensis</name>
    <dbReference type="NCBI Taxonomy" id="433657"/>
    <lineage>
        <taxon>Bacteria</taxon>
        <taxon>Bacillati</taxon>
        <taxon>Actinomycetota</taxon>
        <taxon>Actinomycetes</taxon>
        <taxon>Propionibacteriales</taxon>
        <taxon>Nocardioidaceae</taxon>
        <taxon>Nocardioides</taxon>
    </lineage>
</organism>
<dbReference type="RefSeq" id="WP_344305102.1">
    <property type="nucleotide sequence ID" value="NZ_BAAAQQ010000013.1"/>
</dbReference>
<evidence type="ECO:0000313" key="4">
    <source>
        <dbReference type="EMBL" id="GAA2131410.1"/>
    </source>
</evidence>
<sequence length="198" mass="20938">MTSGPAKRGRRPGAPDTRAAILDAARSLFATQGYSGTTIRAVAAAAGVDGALVHHYFGTKDDLFVAALDIPVDPRQILAPVVAGGADGAAERFLLAFLSVWDDPDVRPALLTVARTMMEPATQRVFADGFLPVVIGPLGVALDLDRPELRMPLVASQVVGLILLRYVLLVEPLASMPTEQVVATYAPTLQRYLTGPLP</sequence>
<dbReference type="SUPFAM" id="SSF46689">
    <property type="entry name" value="Homeodomain-like"/>
    <property type="match status" value="1"/>
</dbReference>
<dbReference type="InterPro" id="IPR001647">
    <property type="entry name" value="HTH_TetR"/>
</dbReference>
<dbReference type="InterPro" id="IPR036271">
    <property type="entry name" value="Tet_transcr_reg_TetR-rel_C_sf"/>
</dbReference>
<comment type="caution">
    <text evidence="4">The sequence shown here is derived from an EMBL/GenBank/DDBJ whole genome shotgun (WGS) entry which is preliminary data.</text>
</comment>
<dbReference type="Pfam" id="PF00440">
    <property type="entry name" value="TetR_N"/>
    <property type="match status" value="1"/>
</dbReference>
<evidence type="ECO:0000259" key="3">
    <source>
        <dbReference type="PROSITE" id="PS50977"/>
    </source>
</evidence>
<dbReference type="Pfam" id="PF17920">
    <property type="entry name" value="TetR_C_16"/>
    <property type="match status" value="1"/>
</dbReference>
<dbReference type="Proteomes" id="UP001500575">
    <property type="component" value="Unassembled WGS sequence"/>
</dbReference>
<feature type="domain" description="HTH tetR-type" evidence="3">
    <location>
        <begin position="15"/>
        <end position="75"/>
    </location>
</feature>
<dbReference type="EMBL" id="BAAAQQ010000013">
    <property type="protein sequence ID" value="GAA2131410.1"/>
    <property type="molecule type" value="Genomic_DNA"/>
</dbReference>
<dbReference type="PANTHER" id="PTHR30055">
    <property type="entry name" value="HTH-TYPE TRANSCRIPTIONAL REGULATOR RUTR"/>
    <property type="match status" value="1"/>
</dbReference>